<dbReference type="InterPro" id="IPR009100">
    <property type="entry name" value="AcylCoA_DH/oxidase_NM_dom_sf"/>
</dbReference>
<dbReference type="PANTHER" id="PTHR48083:SF13">
    <property type="entry name" value="ACYL-COA DEHYDROGENASE FAMILY MEMBER 11"/>
    <property type="match status" value="1"/>
</dbReference>
<dbReference type="InterPro" id="IPR006091">
    <property type="entry name" value="Acyl-CoA_Oxase/DH_mid-dom"/>
</dbReference>
<dbReference type="Gene3D" id="2.40.110.10">
    <property type="entry name" value="Butyryl-CoA Dehydrogenase, subunit A, domain 2"/>
    <property type="match status" value="1"/>
</dbReference>
<comment type="caution">
    <text evidence="11">The sequence shown here is derived from an EMBL/GenBank/DDBJ whole genome shotgun (WGS) entry which is preliminary data.</text>
</comment>
<keyword evidence="4 7" id="KW-0285">Flavoprotein</keyword>
<evidence type="ECO:0000313" key="12">
    <source>
        <dbReference type="Proteomes" id="UP001196601"/>
    </source>
</evidence>
<dbReference type="CDD" id="cd00567">
    <property type="entry name" value="ACAD"/>
    <property type="match status" value="1"/>
</dbReference>
<keyword evidence="6 7" id="KW-0560">Oxidoreductase</keyword>
<dbReference type="InterPro" id="IPR013786">
    <property type="entry name" value="AcylCoA_DH/ox_N"/>
</dbReference>
<dbReference type="InterPro" id="IPR009075">
    <property type="entry name" value="AcylCo_DH/oxidase_C"/>
</dbReference>
<comment type="similarity">
    <text evidence="2 7">Belongs to the acyl-CoA dehydrogenase family.</text>
</comment>
<evidence type="ECO:0000259" key="8">
    <source>
        <dbReference type="Pfam" id="PF00441"/>
    </source>
</evidence>
<accession>A0ABS5Q2E8</accession>
<protein>
    <submittedName>
        <fullName evidence="11">Acyl-CoA dehydrogenase</fullName>
    </submittedName>
</protein>
<keyword evidence="5 7" id="KW-0274">FAD</keyword>
<evidence type="ECO:0000256" key="3">
    <source>
        <dbReference type="ARBA" id="ARBA00011738"/>
    </source>
</evidence>
<evidence type="ECO:0000256" key="4">
    <source>
        <dbReference type="ARBA" id="ARBA00022630"/>
    </source>
</evidence>
<evidence type="ECO:0000313" key="11">
    <source>
        <dbReference type="EMBL" id="MBS7662921.1"/>
    </source>
</evidence>
<dbReference type="Pfam" id="PF00441">
    <property type="entry name" value="Acyl-CoA_dh_1"/>
    <property type="match status" value="1"/>
</dbReference>
<dbReference type="RefSeq" id="WP_213640326.1">
    <property type="nucleotide sequence ID" value="NZ_JADPMV010000002.1"/>
</dbReference>
<evidence type="ECO:0000256" key="5">
    <source>
        <dbReference type="ARBA" id="ARBA00022827"/>
    </source>
</evidence>
<gene>
    <name evidence="11" type="ORF">I0D00_13345</name>
</gene>
<comment type="subunit">
    <text evidence="3">Homodimer.</text>
</comment>
<dbReference type="Pfam" id="PF02771">
    <property type="entry name" value="Acyl-CoA_dh_N"/>
    <property type="match status" value="1"/>
</dbReference>
<dbReference type="InterPro" id="IPR046373">
    <property type="entry name" value="Acyl-CoA_Oxase/DH_mid-dom_sf"/>
</dbReference>
<feature type="domain" description="Acyl-CoA dehydrogenase/oxidase C-terminal" evidence="8">
    <location>
        <begin position="232"/>
        <end position="381"/>
    </location>
</feature>
<dbReference type="Gene3D" id="1.20.140.10">
    <property type="entry name" value="Butyryl-CoA Dehydrogenase, subunit A, domain 3"/>
    <property type="match status" value="1"/>
</dbReference>
<dbReference type="Proteomes" id="UP001196601">
    <property type="component" value="Unassembled WGS sequence"/>
</dbReference>
<evidence type="ECO:0000256" key="7">
    <source>
        <dbReference type="RuleBase" id="RU362125"/>
    </source>
</evidence>
<organism evidence="11 12">
    <name type="scientific">Pseudomonas lalucatii</name>
    <dbReference type="NCBI Taxonomy" id="1424203"/>
    <lineage>
        <taxon>Bacteria</taxon>
        <taxon>Pseudomonadati</taxon>
        <taxon>Pseudomonadota</taxon>
        <taxon>Gammaproteobacteria</taxon>
        <taxon>Pseudomonadales</taxon>
        <taxon>Pseudomonadaceae</taxon>
        <taxon>Pseudomonas</taxon>
    </lineage>
</organism>
<reference evidence="11 12" key="1">
    <citation type="journal article" date="2021" name="Syst. Appl. Microbiol.">
        <title>Pseudomonas lalucatii sp. nov. isolated from Vallgornera, a karstic cave in Mallorca, Western Mediterranean.</title>
        <authorList>
            <person name="Busquets A."/>
            <person name="Mulet M."/>
            <person name="Gomila M."/>
            <person name="Garcia-Valdes E."/>
        </authorList>
    </citation>
    <scope>NUCLEOTIDE SEQUENCE [LARGE SCALE GENOMIC DNA]</scope>
    <source>
        <strain evidence="11 12">R1b54</strain>
    </source>
</reference>
<proteinExistence type="inferred from homology"/>
<evidence type="ECO:0000256" key="6">
    <source>
        <dbReference type="ARBA" id="ARBA00023002"/>
    </source>
</evidence>
<evidence type="ECO:0000256" key="2">
    <source>
        <dbReference type="ARBA" id="ARBA00009347"/>
    </source>
</evidence>
<dbReference type="Gene3D" id="1.10.540.10">
    <property type="entry name" value="Acyl-CoA dehydrogenase/oxidase, N-terminal domain"/>
    <property type="match status" value="1"/>
</dbReference>
<dbReference type="InterPro" id="IPR050741">
    <property type="entry name" value="Acyl-CoA_dehydrogenase"/>
</dbReference>
<evidence type="ECO:0000259" key="10">
    <source>
        <dbReference type="Pfam" id="PF02771"/>
    </source>
</evidence>
<name>A0ABS5Q2E8_9PSED</name>
<dbReference type="SUPFAM" id="SSF47203">
    <property type="entry name" value="Acyl-CoA dehydrogenase C-terminal domain-like"/>
    <property type="match status" value="1"/>
</dbReference>
<evidence type="ECO:0000259" key="9">
    <source>
        <dbReference type="Pfam" id="PF02770"/>
    </source>
</evidence>
<dbReference type="PANTHER" id="PTHR48083">
    <property type="entry name" value="MEDIUM-CHAIN SPECIFIC ACYL-COA DEHYDROGENASE, MITOCHONDRIAL-RELATED"/>
    <property type="match status" value="1"/>
</dbReference>
<evidence type="ECO:0000256" key="1">
    <source>
        <dbReference type="ARBA" id="ARBA00001974"/>
    </source>
</evidence>
<dbReference type="Pfam" id="PF02770">
    <property type="entry name" value="Acyl-CoA_dh_M"/>
    <property type="match status" value="1"/>
</dbReference>
<dbReference type="EMBL" id="JADPMV010000002">
    <property type="protein sequence ID" value="MBS7662921.1"/>
    <property type="molecule type" value="Genomic_DNA"/>
</dbReference>
<dbReference type="InterPro" id="IPR037069">
    <property type="entry name" value="AcylCoA_DH/ox_N_sf"/>
</dbReference>
<feature type="domain" description="Acyl-CoA dehydrogenase/oxidase N-terminal" evidence="10">
    <location>
        <begin position="11"/>
        <end position="121"/>
    </location>
</feature>
<keyword evidence="12" id="KW-1185">Reference proteome</keyword>
<dbReference type="SUPFAM" id="SSF56645">
    <property type="entry name" value="Acyl-CoA dehydrogenase NM domain-like"/>
    <property type="match status" value="1"/>
</dbReference>
<dbReference type="InterPro" id="IPR036250">
    <property type="entry name" value="AcylCo_DH-like_C"/>
</dbReference>
<feature type="domain" description="Acyl-CoA oxidase/dehydrogenase middle" evidence="9">
    <location>
        <begin position="125"/>
        <end position="220"/>
    </location>
</feature>
<sequence>MNQSQPSHLEPDARDLARRVRAFVETHILPREGELAGPRASAQACHAELAALARQEGLWGAFYPGRLASLEAYLAVAEQEGRSEYGPAVFGADATLDAHMLARHAGPDVRATFLAPLLRGDAVSAYGMSEPQSIGSIPATLTTRARLVDEQWRLEGRKWFICRADRASFVTVVARTDEGPLEGALSMILVPTAAHGFAIARELDILGRFQGQCEIVLDGVRVPRHNVLGQAGGGLALMQERLGLGRILRAAHWLGLAQRCFDQLCARVVSARGEQARLADKQLVRLRIFEAYQAIAGARGLLQDAARKFDAGVDNAIEGNVAKVAASRALSLVADSAIQIYGAEGLSELSPLSGIYRTARATHILDGTDDALISAVGRRLLDVYRSAGTLDFDWPTLAATRADTAHSGAKQGEAS</sequence>
<comment type="cofactor">
    <cofactor evidence="1 7">
        <name>FAD</name>
        <dbReference type="ChEBI" id="CHEBI:57692"/>
    </cofactor>
</comment>